<sequence length="378" mass="40757">MNLPLPQKRTVMVYKVIGLMSGSSLDGLDVVFAELTEVRGQWTYQILAADCLPYSPEWLQRLSNATQLPAQDYMLLHSAYGHYLGEQVNAFIQQHQLDHQVHFIASHGHTTFHQPAQRMTAQLGDGAAISAVTGLPVISDLRAMDVALGGQGAPIVPIGEKLLLPGFAAWLNLGGIANISSETAVGDFVAFDICPANRVLNALASQLGRAYDENGALAANGVVDEALLARLNALPYYGQSYPKSLANEFGTDVVLPMIAEHSISIQGKLRTYVEHIAQQVYEAILKVHPGITPATPARKLLITGGGAFNTFLVQRIHDKLEQLGIDVVVPDEQTVAYKEAIIMALIGALRWRQEENVLSSVTGASRSSVGGALWMGQS</sequence>
<dbReference type="RefSeq" id="WP_264280566.1">
    <property type="nucleotide sequence ID" value="NZ_CP107006.1"/>
</dbReference>
<evidence type="ECO:0000313" key="2">
    <source>
        <dbReference type="Proteomes" id="UP001162741"/>
    </source>
</evidence>
<accession>A0ABY6IYB7</accession>
<dbReference type="InterPro" id="IPR005338">
    <property type="entry name" value="Anhydro_N_Ac-Mur_kinase"/>
</dbReference>
<dbReference type="Pfam" id="PF03702">
    <property type="entry name" value="AnmK"/>
    <property type="match status" value="1"/>
</dbReference>
<dbReference type="PANTHER" id="PTHR30605">
    <property type="entry name" value="ANHYDRO-N-ACETYLMURAMIC ACID KINASE"/>
    <property type="match status" value="1"/>
</dbReference>
<dbReference type="NCBIfam" id="NF007144">
    <property type="entry name" value="PRK09585.2-3"/>
    <property type="match status" value="1"/>
</dbReference>
<dbReference type="Proteomes" id="UP001162741">
    <property type="component" value="Chromosome"/>
</dbReference>
<keyword evidence="1" id="KW-0418">Kinase</keyword>
<reference evidence="1" key="1">
    <citation type="submission" date="2022-10" db="EMBL/GenBank/DDBJ databases">
        <title>Chitinophaga sp. nov., isolated from soil.</title>
        <authorList>
            <person name="Jeon C.O."/>
        </authorList>
    </citation>
    <scope>NUCLEOTIDE SEQUENCE</scope>
    <source>
        <strain evidence="1">R8</strain>
    </source>
</reference>
<dbReference type="SUPFAM" id="SSF53067">
    <property type="entry name" value="Actin-like ATPase domain"/>
    <property type="match status" value="1"/>
</dbReference>
<proteinExistence type="predicted"/>
<keyword evidence="2" id="KW-1185">Reference proteome</keyword>
<dbReference type="EMBL" id="CP107006">
    <property type="protein sequence ID" value="UYQ92275.1"/>
    <property type="molecule type" value="Genomic_DNA"/>
</dbReference>
<protein>
    <submittedName>
        <fullName evidence="1">Anhydro-N-acetylmuramic acid kinase</fullName>
        <ecNumber evidence="1">2.7.1.170</ecNumber>
    </submittedName>
</protein>
<keyword evidence="1" id="KW-0808">Transferase</keyword>
<dbReference type="Gene3D" id="3.30.420.40">
    <property type="match status" value="2"/>
</dbReference>
<dbReference type="GO" id="GO:0016301">
    <property type="term" value="F:kinase activity"/>
    <property type="evidence" value="ECO:0007669"/>
    <property type="project" value="UniProtKB-KW"/>
</dbReference>
<name>A0ABY6IYB7_9BACT</name>
<dbReference type="PANTHER" id="PTHR30605:SF0">
    <property type="entry name" value="ANHYDRO-N-ACETYLMURAMIC ACID KINASE"/>
    <property type="match status" value="1"/>
</dbReference>
<dbReference type="EC" id="2.7.1.170" evidence="1"/>
<gene>
    <name evidence="1" type="ORF">MKQ68_19500</name>
</gene>
<dbReference type="InterPro" id="IPR043129">
    <property type="entry name" value="ATPase_NBD"/>
</dbReference>
<evidence type="ECO:0000313" key="1">
    <source>
        <dbReference type="EMBL" id="UYQ92275.1"/>
    </source>
</evidence>
<organism evidence="1 2">
    <name type="scientific">Chitinophaga horti</name>
    <dbReference type="NCBI Taxonomy" id="2920382"/>
    <lineage>
        <taxon>Bacteria</taxon>
        <taxon>Pseudomonadati</taxon>
        <taxon>Bacteroidota</taxon>
        <taxon>Chitinophagia</taxon>
        <taxon>Chitinophagales</taxon>
        <taxon>Chitinophagaceae</taxon>
        <taxon>Chitinophaga</taxon>
    </lineage>
</organism>